<dbReference type="GO" id="GO:0006915">
    <property type="term" value="P:apoptotic process"/>
    <property type="evidence" value="ECO:0007669"/>
    <property type="project" value="UniProtKB-KW"/>
</dbReference>
<keyword evidence="8" id="KW-0472">Membrane</keyword>
<evidence type="ECO:0000256" key="10">
    <source>
        <dbReference type="ARBA" id="ARBA00024938"/>
    </source>
</evidence>
<evidence type="ECO:0000256" key="5">
    <source>
        <dbReference type="ARBA" id="ARBA00022703"/>
    </source>
</evidence>
<dbReference type="GO" id="GO:0005789">
    <property type="term" value="C:endoplasmic reticulum membrane"/>
    <property type="evidence" value="ECO:0007669"/>
    <property type="project" value="UniProtKB-SubCell"/>
</dbReference>
<evidence type="ECO:0000256" key="6">
    <source>
        <dbReference type="ARBA" id="ARBA00022824"/>
    </source>
</evidence>
<evidence type="ECO:0000256" key="3">
    <source>
        <dbReference type="ARBA" id="ARBA00011720"/>
    </source>
</evidence>
<evidence type="ECO:0000256" key="2">
    <source>
        <dbReference type="ARBA" id="ARBA00007984"/>
    </source>
</evidence>
<comment type="subcellular location">
    <subcellularLocation>
        <location evidence="1">Endoplasmic reticulum membrane</location>
        <topology evidence="1">Multi-pass membrane protein</topology>
    </subcellularLocation>
</comment>
<dbReference type="InterPro" id="IPR019308">
    <property type="entry name" value="TMEM214"/>
</dbReference>
<protein>
    <submittedName>
        <fullName evidence="11">TMEM214 isoform 11</fullName>
    </submittedName>
</protein>
<comment type="subunit">
    <text evidence="3">Constitutively interacts with CASP4; required for the localization of procaspase 4 to the ER.</text>
</comment>
<evidence type="ECO:0000256" key="8">
    <source>
        <dbReference type="ARBA" id="ARBA00023136"/>
    </source>
</evidence>
<comment type="similarity">
    <text evidence="2">Belongs to the TMEM214 family.</text>
</comment>
<comment type="function">
    <text evidence="10">Critical mediator, in cooperation with CASP4, of endoplasmic reticulum-stress induced apoptosis. Required or the activation of CASP4 following endoplasmic reticulum stress.</text>
</comment>
<gene>
    <name evidence="11" type="ORF">CR201_G0017743</name>
</gene>
<keyword evidence="4" id="KW-0812">Transmembrane</keyword>
<dbReference type="PANTHER" id="PTHR13448:SF0">
    <property type="entry name" value="TRANSMEMBRANE PROTEIN 214"/>
    <property type="match status" value="1"/>
</dbReference>
<evidence type="ECO:0000256" key="1">
    <source>
        <dbReference type="ARBA" id="ARBA00004477"/>
    </source>
</evidence>
<dbReference type="Pfam" id="PF10151">
    <property type="entry name" value="TMEM214"/>
    <property type="match status" value="1"/>
</dbReference>
<evidence type="ECO:0000256" key="7">
    <source>
        <dbReference type="ARBA" id="ARBA00022989"/>
    </source>
</evidence>
<keyword evidence="6" id="KW-0256">Endoplasmic reticulum</keyword>
<evidence type="ECO:0000256" key="4">
    <source>
        <dbReference type="ARBA" id="ARBA00022692"/>
    </source>
</evidence>
<proteinExistence type="inferred from homology"/>
<organism evidence="11">
    <name type="scientific">Pongo abelii</name>
    <name type="common">Sumatran orangutan</name>
    <name type="synonym">Pongo pygmaeus abelii</name>
    <dbReference type="NCBI Taxonomy" id="9601"/>
    <lineage>
        <taxon>Eukaryota</taxon>
        <taxon>Metazoa</taxon>
        <taxon>Chordata</taxon>
        <taxon>Craniata</taxon>
        <taxon>Vertebrata</taxon>
        <taxon>Euteleostomi</taxon>
        <taxon>Mammalia</taxon>
        <taxon>Eutheria</taxon>
        <taxon>Euarchontoglires</taxon>
        <taxon>Primates</taxon>
        <taxon>Haplorrhini</taxon>
        <taxon>Catarrhini</taxon>
        <taxon>Hominidae</taxon>
        <taxon>Pongo</taxon>
    </lineage>
</organism>
<evidence type="ECO:0000256" key="9">
    <source>
        <dbReference type="ARBA" id="ARBA00023180"/>
    </source>
</evidence>
<dbReference type="AlphaFoldDB" id="A0A2J8VMU4"/>
<dbReference type="EMBL" id="NDHI03003415">
    <property type="protein sequence ID" value="PNJ58824.1"/>
    <property type="molecule type" value="Genomic_DNA"/>
</dbReference>
<feature type="non-terminal residue" evidence="11">
    <location>
        <position position="1"/>
    </location>
</feature>
<evidence type="ECO:0000313" key="11">
    <source>
        <dbReference type="EMBL" id="PNJ58824.1"/>
    </source>
</evidence>
<accession>A0A2J8VMU4</accession>
<keyword evidence="5" id="KW-0053">Apoptosis</keyword>
<comment type="caution">
    <text evidence="11">The sequence shown here is derived from an EMBL/GenBank/DDBJ whole genome shotgun (WGS) entry which is preliminary data.</text>
</comment>
<keyword evidence="9" id="KW-0325">Glycoprotein</keyword>
<dbReference type="PANTHER" id="PTHR13448">
    <property type="entry name" value="TRANSMEMBRANE PROTEIN 214"/>
    <property type="match status" value="1"/>
</dbReference>
<keyword evidence="7" id="KW-1133">Transmembrane helix</keyword>
<dbReference type="GO" id="GO:0005794">
    <property type="term" value="C:Golgi apparatus"/>
    <property type="evidence" value="ECO:0007669"/>
    <property type="project" value="TreeGrafter"/>
</dbReference>
<reference evidence="11" key="1">
    <citation type="submission" date="2017-12" db="EMBL/GenBank/DDBJ databases">
        <title>High-resolution comparative analysis of great ape genomes.</title>
        <authorList>
            <person name="Pollen A."/>
            <person name="Hastie A."/>
            <person name="Hormozdiari F."/>
            <person name="Dougherty M."/>
            <person name="Liu R."/>
            <person name="Chaisson M."/>
            <person name="Hoppe E."/>
            <person name="Hill C."/>
            <person name="Pang A."/>
            <person name="Hillier L."/>
            <person name="Baker C."/>
            <person name="Armstrong J."/>
            <person name="Shendure J."/>
            <person name="Paten B."/>
            <person name="Wilson R."/>
            <person name="Chao H."/>
            <person name="Schneider V."/>
            <person name="Ventura M."/>
            <person name="Kronenberg Z."/>
            <person name="Murali S."/>
            <person name="Gordon D."/>
            <person name="Cantsilieris S."/>
            <person name="Munson K."/>
            <person name="Nelson B."/>
            <person name="Raja A."/>
            <person name="Underwood J."/>
            <person name="Diekhans M."/>
            <person name="Fiddes I."/>
            <person name="Haussler D."/>
            <person name="Eichler E."/>
        </authorList>
    </citation>
    <scope>NUCLEOTIDE SEQUENCE [LARGE SCALE GENOMIC DNA]</scope>
    <source>
        <strain evidence="11">Susie</strain>
    </source>
</reference>
<sequence length="139" mass="15122">SLQETIQSLKLTNQELLRKGSGHNQDVVTCDMACKGLLQQVQGPRLPWTRLLLLLLVFTVAFLCHDLRSHSSFQAGWRRHCRSGAPTCSPWCGPAGSWPGLTPMPQSASFLPTVPLTLPGLVTASPASLRGYRSSSLIL</sequence>
<name>A0A2J8VMU4_PONAB</name>